<dbReference type="PANTHER" id="PTHR43540:SF6">
    <property type="entry name" value="ISOCHORISMATASE-LIKE DOMAIN-CONTAINING PROTEIN"/>
    <property type="match status" value="1"/>
</dbReference>
<keyword evidence="1 3" id="KW-0378">Hydrolase</keyword>
<sequence>MTHPFDLPDWAVERGRAFNTFATLDPATSALVVIDMQRAFVGEGEVYGKASSRATIPAINALCAAFRRAAMPVLWTRQSVSEAPPLAMPAWQYDRSDPVTARAIAALAPGAPTHALDPAMNWRCGEPLLNKYRYGAFSCPAGALAHELERRGVDTLVLTGTLTNVCVESTAREANMRGFKVIVVADACSAVSDAEHSAALLNLRLNFADVRLADAVIAMARGAPLSDSASS</sequence>
<evidence type="ECO:0000313" key="4">
    <source>
        <dbReference type="Proteomes" id="UP001162881"/>
    </source>
</evidence>
<dbReference type="RefSeq" id="WP_244021907.1">
    <property type="nucleotide sequence ID" value="NZ_JALHLF010000061.1"/>
</dbReference>
<dbReference type="InterPro" id="IPR036380">
    <property type="entry name" value="Isochorismatase-like_sf"/>
</dbReference>
<reference evidence="3" key="1">
    <citation type="submission" date="2022-03" db="EMBL/GenBank/DDBJ databases">
        <title>Identification of a novel bacterium isolated from mangrove sediments.</title>
        <authorList>
            <person name="Pan X."/>
        </authorList>
    </citation>
    <scope>NUCLEOTIDE SEQUENCE</scope>
    <source>
        <strain evidence="3">B1949</strain>
    </source>
</reference>
<dbReference type="SUPFAM" id="SSF52499">
    <property type="entry name" value="Isochorismatase-like hydrolases"/>
    <property type="match status" value="1"/>
</dbReference>
<dbReference type="Gene3D" id="3.40.50.850">
    <property type="entry name" value="Isochorismatase-like"/>
    <property type="match status" value="1"/>
</dbReference>
<name>A0ABT0BFI8_9SPHN</name>
<dbReference type="InterPro" id="IPR050272">
    <property type="entry name" value="Isochorismatase-like_hydrls"/>
</dbReference>
<dbReference type="EMBL" id="JALHLF010000061">
    <property type="protein sequence ID" value="MCJ2183789.1"/>
    <property type="molecule type" value="Genomic_DNA"/>
</dbReference>
<evidence type="ECO:0000313" key="3">
    <source>
        <dbReference type="EMBL" id="MCJ2183789.1"/>
    </source>
</evidence>
<dbReference type="GO" id="GO:0016787">
    <property type="term" value="F:hydrolase activity"/>
    <property type="evidence" value="ECO:0007669"/>
    <property type="project" value="UniProtKB-KW"/>
</dbReference>
<dbReference type="CDD" id="cd00431">
    <property type="entry name" value="cysteine_hydrolases"/>
    <property type="match status" value="1"/>
</dbReference>
<dbReference type="PANTHER" id="PTHR43540">
    <property type="entry name" value="PEROXYUREIDOACRYLATE/UREIDOACRYLATE AMIDOHYDROLASE-RELATED"/>
    <property type="match status" value="1"/>
</dbReference>
<feature type="domain" description="Isochorismatase-like" evidence="2">
    <location>
        <begin position="29"/>
        <end position="211"/>
    </location>
</feature>
<proteinExistence type="predicted"/>
<dbReference type="Proteomes" id="UP001162881">
    <property type="component" value="Unassembled WGS sequence"/>
</dbReference>
<organism evidence="3 4">
    <name type="scientific">Novosphingobium organovorum</name>
    <dbReference type="NCBI Taxonomy" id="2930092"/>
    <lineage>
        <taxon>Bacteria</taxon>
        <taxon>Pseudomonadati</taxon>
        <taxon>Pseudomonadota</taxon>
        <taxon>Alphaproteobacteria</taxon>
        <taxon>Sphingomonadales</taxon>
        <taxon>Sphingomonadaceae</taxon>
        <taxon>Novosphingobium</taxon>
    </lineage>
</organism>
<comment type="caution">
    <text evidence="3">The sequence shown here is derived from an EMBL/GenBank/DDBJ whole genome shotgun (WGS) entry which is preliminary data.</text>
</comment>
<protein>
    <submittedName>
        <fullName evidence="3">Cysteine hydrolase</fullName>
    </submittedName>
</protein>
<keyword evidence="4" id="KW-1185">Reference proteome</keyword>
<accession>A0ABT0BFI8</accession>
<evidence type="ECO:0000259" key="2">
    <source>
        <dbReference type="Pfam" id="PF00857"/>
    </source>
</evidence>
<evidence type="ECO:0000256" key="1">
    <source>
        <dbReference type="ARBA" id="ARBA00022801"/>
    </source>
</evidence>
<dbReference type="Pfam" id="PF00857">
    <property type="entry name" value="Isochorismatase"/>
    <property type="match status" value="1"/>
</dbReference>
<gene>
    <name evidence="3" type="ORF">MTR62_13965</name>
</gene>
<dbReference type="InterPro" id="IPR000868">
    <property type="entry name" value="Isochorismatase-like_dom"/>
</dbReference>